<dbReference type="RefSeq" id="XP_021816362.1">
    <property type="nucleotide sequence ID" value="XM_021960670.1"/>
</dbReference>
<keyword evidence="10" id="KW-0472">Membrane</keyword>
<dbReference type="GeneID" id="110758750"/>
<dbReference type="KEGG" id="pavi:110758750"/>
<dbReference type="InterPro" id="IPR018221">
    <property type="entry name" value="Glyco_hydro_9_His_AS"/>
</dbReference>
<keyword evidence="3 8" id="KW-0378">Hydrolase</keyword>
<dbReference type="FunFam" id="1.50.10.10:FF:000020">
    <property type="entry name" value="Endoglucanase"/>
    <property type="match status" value="1"/>
</dbReference>
<dbReference type="AlphaFoldDB" id="A0A6P5SQ27"/>
<comment type="similarity">
    <text evidence="2 8 9">Belongs to the glycosyl hydrolase 9 (cellulase E) family.</text>
</comment>
<dbReference type="GO" id="GO:0008810">
    <property type="term" value="F:cellulase activity"/>
    <property type="evidence" value="ECO:0007669"/>
    <property type="project" value="UniProtKB-EC"/>
</dbReference>
<dbReference type="Gramene" id="Pav_sc0000044.1_g650.1.mk:mrna">
    <property type="protein sequence ID" value="Pav_sc0000044.1_g650.1.mk:mrna"/>
    <property type="gene ID" value="Pav_sc0000044.1_g650.1.mk"/>
</dbReference>
<dbReference type="Gene3D" id="1.50.10.10">
    <property type="match status" value="1"/>
</dbReference>
<evidence type="ECO:0000256" key="8">
    <source>
        <dbReference type="PROSITE-ProRule" id="PRU10059"/>
    </source>
</evidence>
<evidence type="ECO:0000256" key="2">
    <source>
        <dbReference type="ARBA" id="ARBA00007072"/>
    </source>
</evidence>
<evidence type="ECO:0000259" key="11">
    <source>
        <dbReference type="Pfam" id="PF00759"/>
    </source>
</evidence>
<evidence type="ECO:0000313" key="12">
    <source>
        <dbReference type="Proteomes" id="UP000515124"/>
    </source>
</evidence>
<dbReference type="SMR" id="A0A6P5SQ27"/>
<evidence type="ECO:0000256" key="5">
    <source>
        <dbReference type="ARBA" id="ARBA00023277"/>
    </source>
</evidence>
<keyword evidence="10" id="KW-0812">Transmembrane</keyword>
<dbReference type="EC" id="3.2.1.4" evidence="9"/>
<sequence>MEERAEQAAQKGSKTERWCWRLILLVTVALVATMAALTLLKYLKHSNSSRVSGRPGPIVQKYSEALQLSMQFFDIQKSGKLVDNPIPWRGDSGLRDGSEEDLDLSKGLYDAGDLIKFGFPMAFTATVLSWAILEYGDQMKAVKQLDHAHDSLKWIADYLINAHPSPNELYIQVGDPDLDHKCWQRPEVMTEERPLIQINTSFPGTDVAAETAAAMASASLVFRKINSSYSKLLLMHAQQLFAFADTYRGSYSVSIPQVQIYYNSTGYGDELLWAATWLYHATGDLTYFKYATEQNGPAFANWGSPSWFSWDDKHAATQVLLSRISFFGTKDISFAENMDLQKYRETAEVFMCGLLPDSPTATSSRTASGLIWVIKWNCLQHAVASAFLAVLYSDYMLTSQTEVLYCDGKSYKPTDLRNFAISQVDYVLGRNPMEMSYLVGYGSKYPQYVHHRGSSIPADARTGCQDGFKWLNSSNPNPNVAVGALVGGPFLNETYIDNRNNSMQGEPSTYNSALIVALLSGLVTSSSVAKTFS</sequence>
<keyword evidence="7 8" id="KW-0624">Polysaccharide degradation</keyword>
<accession>A0A6P5SQ27</accession>
<comment type="catalytic activity">
    <reaction evidence="1 9">
        <text>Endohydrolysis of (1-&gt;4)-beta-D-glucosidic linkages in cellulose, lichenin and cereal beta-D-glucans.</text>
        <dbReference type="EC" id="3.2.1.4"/>
    </reaction>
</comment>
<name>A0A6P5SQ27_PRUAV</name>
<feature type="domain" description="Glycoside hydrolase family 9" evidence="11">
    <location>
        <begin position="62"/>
        <end position="519"/>
    </location>
</feature>
<keyword evidence="6 8" id="KW-0326">Glycosidase</keyword>
<evidence type="ECO:0000256" key="4">
    <source>
        <dbReference type="ARBA" id="ARBA00023001"/>
    </source>
</evidence>
<evidence type="ECO:0000256" key="9">
    <source>
        <dbReference type="RuleBase" id="RU361166"/>
    </source>
</evidence>
<keyword evidence="4 9" id="KW-0136">Cellulose degradation</keyword>
<keyword evidence="10" id="KW-1133">Transmembrane helix</keyword>
<evidence type="ECO:0000256" key="1">
    <source>
        <dbReference type="ARBA" id="ARBA00000966"/>
    </source>
</evidence>
<evidence type="ECO:0000256" key="3">
    <source>
        <dbReference type="ARBA" id="ARBA00022801"/>
    </source>
</evidence>
<keyword evidence="5 8" id="KW-0119">Carbohydrate metabolism</keyword>
<dbReference type="InterPro" id="IPR012341">
    <property type="entry name" value="6hp_glycosidase-like_sf"/>
</dbReference>
<protein>
    <recommendedName>
        <fullName evidence="9">Endoglucanase</fullName>
        <ecNumber evidence="9">3.2.1.4</ecNumber>
    </recommendedName>
</protein>
<dbReference type="SUPFAM" id="SSF48208">
    <property type="entry name" value="Six-hairpin glycosidases"/>
    <property type="match status" value="1"/>
</dbReference>
<evidence type="ECO:0000256" key="7">
    <source>
        <dbReference type="ARBA" id="ARBA00023326"/>
    </source>
</evidence>
<evidence type="ECO:0000256" key="10">
    <source>
        <dbReference type="SAM" id="Phobius"/>
    </source>
</evidence>
<keyword evidence="12" id="KW-1185">Reference proteome</keyword>
<dbReference type="InterPro" id="IPR008928">
    <property type="entry name" value="6-hairpin_glycosidase_sf"/>
</dbReference>
<evidence type="ECO:0000256" key="6">
    <source>
        <dbReference type="ARBA" id="ARBA00023295"/>
    </source>
</evidence>
<dbReference type="Pfam" id="PF00759">
    <property type="entry name" value="Glyco_hydro_9"/>
    <property type="match status" value="1"/>
</dbReference>
<feature type="transmembrane region" description="Helical" evidence="10">
    <location>
        <begin position="20"/>
        <end position="40"/>
    </location>
</feature>
<proteinExistence type="inferred from homology"/>
<reference evidence="13" key="1">
    <citation type="submission" date="2025-08" db="UniProtKB">
        <authorList>
            <consortium name="RefSeq"/>
        </authorList>
    </citation>
    <scope>IDENTIFICATION</scope>
</reference>
<dbReference type="GO" id="GO:0030245">
    <property type="term" value="P:cellulose catabolic process"/>
    <property type="evidence" value="ECO:0007669"/>
    <property type="project" value="UniProtKB-KW"/>
</dbReference>
<evidence type="ECO:0000313" key="13">
    <source>
        <dbReference type="RefSeq" id="XP_021816362.1"/>
    </source>
</evidence>
<dbReference type="InterPro" id="IPR001701">
    <property type="entry name" value="Glyco_hydro_9"/>
</dbReference>
<gene>
    <name evidence="13" type="primary">LOC110758750</name>
</gene>
<dbReference type="PROSITE" id="PS00592">
    <property type="entry name" value="GH9_2"/>
    <property type="match status" value="1"/>
</dbReference>
<dbReference type="PANTHER" id="PTHR22298">
    <property type="entry name" value="ENDO-1,4-BETA-GLUCANASE"/>
    <property type="match status" value="1"/>
</dbReference>
<organism evidence="12 13">
    <name type="scientific">Prunus avium</name>
    <name type="common">Cherry</name>
    <name type="synonym">Cerasus avium</name>
    <dbReference type="NCBI Taxonomy" id="42229"/>
    <lineage>
        <taxon>Eukaryota</taxon>
        <taxon>Viridiplantae</taxon>
        <taxon>Streptophyta</taxon>
        <taxon>Embryophyta</taxon>
        <taxon>Tracheophyta</taxon>
        <taxon>Spermatophyta</taxon>
        <taxon>Magnoliopsida</taxon>
        <taxon>eudicotyledons</taxon>
        <taxon>Gunneridae</taxon>
        <taxon>Pentapetalae</taxon>
        <taxon>rosids</taxon>
        <taxon>fabids</taxon>
        <taxon>Rosales</taxon>
        <taxon>Rosaceae</taxon>
        <taxon>Amygdaloideae</taxon>
        <taxon>Amygdaleae</taxon>
        <taxon>Prunus</taxon>
    </lineage>
</organism>
<feature type="active site" evidence="8">
    <location>
        <position position="450"/>
    </location>
</feature>
<dbReference type="Proteomes" id="UP000515124">
    <property type="component" value="Unplaced"/>
</dbReference>